<evidence type="ECO:0000256" key="4">
    <source>
        <dbReference type="ARBA" id="ARBA00041148"/>
    </source>
</evidence>
<dbReference type="EMBL" id="RJUK01000001">
    <property type="protein sequence ID" value="ROQ20949.1"/>
    <property type="molecule type" value="Genomic_DNA"/>
</dbReference>
<dbReference type="AlphaFoldDB" id="A0A3N1NYQ8"/>
<sequence>MNIQLSGHHVDITDGIREAVDSRFKKIQNHYPDLGDLSMALTVERHAQAVEVTTQFKGAKVAVHAESQDLYAAIADSAKKLDAALAKRKGTTQSHRHEKPELMTEEPESLKD</sequence>
<evidence type="ECO:0000256" key="5">
    <source>
        <dbReference type="ARBA" id="ARBA00041319"/>
    </source>
</evidence>
<evidence type="ECO:0000313" key="7">
    <source>
        <dbReference type="EMBL" id="ROQ20949.1"/>
    </source>
</evidence>
<dbReference type="InterPro" id="IPR003489">
    <property type="entry name" value="RHF/RaiA"/>
</dbReference>
<evidence type="ECO:0000256" key="3">
    <source>
        <dbReference type="ARBA" id="ARBA00038695"/>
    </source>
</evidence>
<keyword evidence="7" id="KW-0689">Ribosomal protein</keyword>
<feature type="compositionally biased region" description="Basic and acidic residues" evidence="6">
    <location>
        <begin position="98"/>
        <end position="112"/>
    </location>
</feature>
<name>A0A3N1NYQ8_9GAMM</name>
<dbReference type="Pfam" id="PF02482">
    <property type="entry name" value="Ribosomal_S30AE"/>
    <property type="match status" value="1"/>
</dbReference>
<dbReference type="GO" id="GO:0022627">
    <property type="term" value="C:cytosolic small ribosomal subunit"/>
    <property type="evidence" value="ECO:0007669"/>
    <property type="project" value="TreeGrafter"/>
</dbReference>
<feature type="compositionally biased region" description="Basic residues" evidence="6">
    <location>
        <begin position="86"/>
        <end position="97"/>
    </location>
</feature>
<reference evidence="7 8" key="1">
    <citation type="submission" date="2018-11" db="EMBL/GenBank/DDBJ databases">
        <title>Genomic Encyclopedia of Type Strains, Phase IV (KMG-IV): sequencing the most valuable type-strain genomes for metagenomic binning, comparative biology and taxonomic classification.</title>
        <authorList>
            <person name="Goeker M."/>
        </authorList>
    </citation>
    <scope>NUCLEOTIDE SEQUENCE [LARGE SCALE GENOMIC DNA]</scope>
    <source>
        <strain evidence="7 8">DSM 16974</strain>
    </source>
</reference>
<organism evidence="7 8">
    <name type="scientific">Marinimicrobium koreense</name>
    <dbReference type="NCBI Taxonomy" id="306545"/>
    <lineage>
        <taxon>Bacteria</taxon>
        <taxon>Pseudomonadati</taxon>
        <taxon>Pseudomonadota</taxon>
        <taxon>Gammaproteobacteria</taxon>
        <taxon>Cellvibrionales</taxon>
        <taxon>Cellvibrionaceae</taxon>
        <taxon>Marinimicrobium</taxon>
    </lineage>
</organism>
<feature type="region of interest" description="Disordered" evidence="6">
    <location>
        <begin position="85"/>
        <end position="112"/>
    </location>
</feature>
<dbReference type="PANTHER" id="PTHR33231">
    <property type="entry name" value="30S RIBOSOMAL PROTEIN"/>
    <property type="match status" value="1"/>
</dbReference>
<keyword evidence="1" id="KW-0810">Translation regulation</keyword>
<protein>
    <recommendedName>
        <fullName evidence="4">Ribosome hibernation promoting factor</fullName>
    </recommendedName>
    <alternativeName>
        <fullName evidence="5">Hibernation factor HPF</fullName>
    </alternativeName>
</protein>
<dbReference type="SUPFAM" id="SSF69754">
    <property type="entry name" value="Ribosome binding protein Y (YfiA homologue)"/>
    <property type="match status" value="1"/>
</dbReference>
<dbReference type="NCBIfam" id="TIGR00741">
    <property type="entry name" value="yfiA"/>
    <property type="match status" value="1"/>
</dbReference>
<keyword evidence="8" id="KW-1185">Reference proteome</keyword>
<dbReference type="Gene3D" id="3.30.160.100">
    <property type="entry name" value="Ribosome hibernation promotion factor-like"/>
    <property type="match status" value="1"/>
</dbReference>
<evidence type="ECO:0000256" key="6">
    <source>
        <dbReference type="SAM" id="MobiDB-lite"/>
    </source>
</evidence>
<dbReference type="GO" id="GO:0045900">
    <property type="term" value="P:negative regulation of translational elongation"/>
    <property type="evidence" value="ECO:0007669"/>
    <property type="project" value="TreeGrafter"/>
</dbReference>
<dbReference type="RefSeq" id="WP_123638017.1">
    <property type="nucleotide sequence ID" value="NZ_RJUK01000001.1"/>
</dbReference>
<comment type="caution">
    <text evidence="7">The sequence shown here is derived from an EMBL/GenBank/DDBJ whole genome shotgun (WGS) entry which is preliminary data.</text>
</comment>
<dbReference type="InterPro" id="IPR036567">
    <property type="entry name" value="RHF-like"/>
</dbReference>
<evidence type="ECO:0000256" key="2">
    <source>
        <dbReference type="ARBA" id="ARBA00038434"/>
    </source>
</evidence>
<keyword evidence="7" id="KW-0687">Ribonucleoprotein</keyword>
<dbReference type="PANTHER" id="PTHR33231:SF1">
    <property type="entry name" value="30S RIBOSOMAL PROTEIN"/>
    <property type="match status" value="1"/>
</dbReference>
<gene>
    <name evidence="7" type="ORF">EDC38_1570</name>
</gene>
<evidence type="ECO:0000256" key="1">
    <source>
        <dbReference type="ARBA" id="ARBA00022845"/>
    </source>
</evidence>
<evidence type="ECO:0000313" key="8">
    <source>
        <dbReference type="Proteomes" id="UP000273643"/>
    </source>
</evidence>
<comment type="subunit">
    <text evidence="3">Associates exclusively with 100S ribosomes, which are dimers of 70S ribosomes.</text>
</comment>
<proteinExistence type="inferred from homology"/>
<dbReference type="OrthoDB" id="9795119at2"/>
<dbReference type="CDD" id="cd00552">
    <property type="entry name" value="RaiA"/>
    <property type="match status" value="1"/>
</dbReference>
<dbReference type="InterPro" id="IPR050574">
    <property type="entry name" value="HPF/YfiA_ribosome-assoc"/>
</dbReference>
<accession>A0A3N1NYQ8</accession>
<dbReference type="GO" id="GO:0043024">
    <property type="term" value="F:ribosomal small subunit binding"/>
    <property type="evidence" value="ECO:0007669"/>
    <property type="project" value="TreeGrafter"/>
</dbReference>
<comment type="similarity">
    <text evidence="2">Belongs to the HPF/YfiA ribosome-associated protein family. Short HPF subfamily.</text>
</comment>
<dbReference type="Proteomes" id="UP000273643">
    <property type="component" value="Unassembled WGS sequence"/>
</dbReference>